<accession>A0ABN9VSH9</accession>
<feature type="chain" id="PRO_5045590723" description="Cyclin C-terminal domain-containing protein" evidence="2">
    <location>
        <begin position="23"/>
        <end position="227"/>
    </location>
</feature>
<feature type="signal peptide" evidence="2">
    <location>
        <begin position="1"/>
        <end position="22"/>
    </location>
</feature>
<dbReference type="InterPro" id="IPR036915">
    <property type="entry name" value="Cyclin-like_sf"/>
</dbReference>
<evidence type="ECO:0000256" key="1">
    <source>
        <dbReference type="SAM" id="MobiDB-lite"/>
    </source>
</evidence>
<evidence type="ECO:0000313" key="5">
    <source>
        <dbReference type="Proteomes" id="UP001189429"/>
    </source>
</evidence>
<dbReference type="EMBL" id="CAUYUJ010017449">
    <property type="protein sequence ID" value="CAK0874918.1"/>
    <property type="molecule type" value="Genomic_DNA"/>
</dbReference>
<evidence type="ECO:0000256" key="2">
    <source>
        <dbReference type="SAM" id="SignalP"/>
    </source>
</evidence>
<protein>
    <recommendedName>
        <fullName evidence="3">Cyclin C-terminal domain-containing protein</fullName>
    </recommendedName>
</protein>
<gene>
    <name evidence="4" type="ORF">PCOR1329_LOCUS59689</name>
</gene>
<reference evidence="4" key="1">
    <citation type="submission" date="2023-10" db="EMBL/GenBank/DDBJ databases">
        <authorList>
            <person name="Chen Y."/>
            <person name="Shah S."/>
            <person name="Dougan E. K."/>
            <person name="Thang M."/>
            <person name="Chan C."/>
        </authorList>
    </citation>
    <scope>NUCLEOTIDE SEQUENCE [LARGE SCALE GENOMIC DNA]</scope>
</reference>
<name>A0ABN9VSH9_9DINO</name>
<dbReference type="InterPro" id="IPR004367">
    <property type="entry name" value="Cyclin_C-dom"/>
</dbReference>
<evidence type="ECO:0000313" key="4">
    <source>
        <dbReference type="EMBL" id="CAK0874918.1"/>
    </source>
</evidence>
<dbReference type="Gene3D" id="1.10.472.10">
    <property type="entry name" value="Cyclin-like"/>
    <property type="match status" value="1"/>
</dbReference>
<keyword evidence="5" id="KW-1185">Reference proteome</keyword>
<keyword evidence="2" id="KW-0732">Signal</keyword>
<sequence length="227" mass="25066">MRGLLLSEYLLHLAALSYPLLAYPPQVVVAAVVAITHSTLGEASGAVAGWQQRLLRCARVAQEEVAPCLRAAALLHACARGGSPALKGHGKLLAAFRKFSRRDMQERSRSCSWPRRPPRYSRGRAGSRRPPRAPRRPSADGASRRGRRPGSERLRKQLGGRFLPPLPSEGPKAGGGDHTVRQRRKRYPYLYTLARCPLLGPLRRPSTPPLDSPRSPGQNAPWERSRE</sequence>
<organism evidence="4 5">
    <name type="scientific">Prorocentrum cordatum</name>
    <dbReference type="NCBI Taxonomy" id="2364126"/>
    <lineage>
        <taxon>Eukaryota</taxon>
        <taxon>Sar</taxon>
        <taxon>Alveolata</taxon>
        <taxon>Dinophyceae</taxon>
        <taxon>Prorocentrales</taxon>
        <taxon>Prorocentraceae</taxon>
        <taxon>Prorocentrum</taxon>
    </lineage>
</organism>
<feature type="region of interest" description="Disordered" evidence="1">
    <location>
        <begin position="198"/>
        <end position="227"/>
    </location>
</feature>
<comment type="caution">
    <text evidence="4">The sequence shown here is derived from an EMBL/GenBank/DDBJ whole genome shotgun (WGS) entry which is preliminary data.</text>
</comment>
<dbReference type="Pfam" id="PF02984">
    <property type="entry name" value="Cyclin_C"/>
    <property type="match status" value="1"/>
</dbReference>
<feature type="region of interest" description="Disordered" evidence="1">
    <location>
        <begin position="107"/>
        <end position="186"/>
    </location>
</feature>
<feature type="domain" description="Cyclin C-terminal" evidence="3">
    <location>
        <begin position="6"/>
        <end position="108"/>
    </location>
</feature>
<dbReference type="SUPFAM" id="SSF47954">
    <property type="entry name" value="Cyclin-like"/>
    <property type="match status" value="1"/>
</dbReference>
<evidence type="ECO:0000259" key="3">
    <source>
        <dbReference type="Pfam" id="PF02984"/>
    </source>
</evidence>
<proteinExistence type="predicted"/>
<dbReference type="Proteomes" id="UP001189429">
    <property type="component" value="Unassembled WGS sequence"/>
</dbReference>
<feature type="compositionally biased region" description="Basic residues" evidence="1">
    <location>
        <begin position="116"/>
        <end position="135"/>
    </location>
</feature>